<evidence type="ECO:0000313" key="5">
    <source>
        <dbReference type="EMBL" id="PWL40416.1"/>
    </source>
</evidence>
<evidence type="ECO:0000259" key="3">
    <source>
        <dbReference type="PROSITE" id="PS01031"/>
    </source>
</evidence>
<dbReference type="AlphaFoldDB" id="A0A316L3K1"/>
<dbReference type="InterPro" id="IPR007052">
    <property type="entry name" value="CS_dom"/>
</dbReference>
<evidence type="ECO:0000313" key="6">
    <source>
        <dbReference type="Proteomes" id="UP000245762"/>
    </source>
</evidence>
<name>A0A316L3K1_9FLAO</name>
<dbReference type="CDD" id="cd06464">
    <property type="entry name" value="ACD_sHsps-like"/>
    <property type="match status" value="1"/>
</dbReference>
<dbReference type="OrthoDB" id="9814487at2"/>
<keyword evidence="6" id="KW-1185">Reference proteome</keyword>
<comment type="caution">
    <text evidence="5">The sequence shown here is derived from an EMBL/GenBank/DDBJ whole genome shotgun (WGS) entry which is preliminary data.</text>
</comment>
<dbReference type="InterPro" id="IPR031107">
    <property type="entry name" value="Small_HSP"/>
</dbReference>
<comment type="similarity">
    <text evidence="1 2">Belongs to the small heat shock protein (HSP20) family.</text>
</comment>
<organism evidence="5 6">
    <name type="scientific">Flagellimonas aquimarina</name>
    <dbReference type="NCBI Taxonomy" id="2201895"/>
    <lineage>
        <taxon>Bacteria</taxon>
        <taxon>Pseudomonadati</taxon>
        <taxon>Bacteroidota</taxon>
        <taxon>Flavobacteriia</taxon>
        <taxon>Flavobacteriales</taxon>
        <taxon>Flavobacteriaceae</taxon>
        <taxon>Flagellimonas</taxon>
    </lineage>
</organism>
<sequence>MSLVKFRRRRPFGSLARPNFFDMDDFFDNRFWGDDFTKGRFWNGKTVEPALNIKETDDTFEIELAAPGFAKKDFEVTIEDGCINISAEKSSSEEEKEENYTRREFSYDSFNRSLQLPESVKEEEIKAHYEDGILSFNLAKKEEAKKQKPKVIQVT</sequence>
<dbReference type="Pfam" id="PF00011">
    <property type="entry name" value="HSP20"/>
    <property type="match status" value="1"/>
</dbReference>
<dbReference type="PROSITE" id="PS51203">
    <property type="entry name" value="CS"/>
    <property type="match status" value="1"/>
</dbReference>
<protein>
    <submittedName>
        <fullName evidence="5">Heat-shock protein</fullName>
    </submittedName>
</protein>
<accession>A0A316L3K1</accession>
<proteinExistence type="inferred from homology"/>
<dbReference type="PANTHER" id="PTHR11527">
    <property type="entry name" value="HEAT-SHOCK PROTEIN 20 FAMILY MEMBER"/>
    <property type="match status" value="1"/>
</dbReference>
<feature type="domain" description="CS" evidence="4">
    <location>
        <begin position="46"/>
        <end position="152"/>
    </location>
</feature>
<dbReference type="SUPFAM" id="SSF49764">
    <property type="entry name" value="HSP20-like chaperones"/>
    <property type="match status" value="1"/>
</dbReference>
<dbReference type="PROSITE" id="PS01031">
    <property type="entry name" value="SHSP"/>
    <property type="match status" value="1"/>
</dbReference>
<evidence type="ECO:0000256" key="1">
    <source>
        <dbReference type="PROSITE-ProRule" id="PRU00285"/>
    </source>
</evidence>
<evidence type="ECO:0000259" key="4">
    <source>
        <dbReference type="PROSITE" id="PS51203"/>
    </source>
</evidence>
<reference evidence="5 6" key="1">
    <citation type="submission" date="2018-05" db="EMBL/GenBank/DDBJ databases">
        <title>Complete genome sequence of Flagellimonas aquimarina ECD12 isolated from seaweed Ecklonia cava.</title>
        <authorList>
            <person name="Choi S."/>
            <person name="Seong C."/>
        </authorList>
    </citation>
    <scope>NUCLEOTIDE SEQUENCE [LARGE SCALE GENOMIC DNA]</scope>
    <source>
        <strain evidence="5 6">ECD12</strain>
    </source>
</reference>
<dbReference type="Gene3D" id="2.60.40.790">
    <property type="match status" value="1"/>
</dbReference>
<dbReference type="InterPro" id="IPR008978">
    <property type="entry name" value="HSP20-like_chaperone"/>
</dbReference>
<dbReference type="InterPro" id="IPR002068">
    <property type="entry name" value="A-crystallin/Hsp20_dom"/>
</dbReference>
<feature type="domain" description="SHSP" evidence="3">
    <location>
        <begin position="42"/>
        <end position="155"/>
    </location>
</feature>
<dbReference type="RefSeq" id="WP_109661217.1">
    <property type="nucleotide sequence ID" value="NZ_QGEG01000001.1"/>
</dbReference>
<dbReference type="EMBL" id="QGEG01000001">
    <property type="protein sequence ID" value="PWL40416.1"/>
    <property type="molecule type" value="Genomic_DNA"/>
</dbReference>
<evidence type="ECO:0000256" key="2">
    <source>
        <dbReference type="RuleBase" id="RU003616"/>
    </source>
</evidence>
<gene>
    <name evidence="5" type="ORF">DKG77_06270</name>
</gene>
<dbReference type="Proteomes" id="UP000245762">
    <property type="component" value="Unassembled WGS sequence"/>
</dbReference>